<gene>
    <name evidence="1" type="ORF">BHU25_07375</name>
</gene>
<proteinExistence type="predicted"/>
<accession>A0A423DV97</accession>
<evidence type="ECO:0000313" key="2">
    <source>
        <dbReference type="Proteomes" id="UP000285286"/>
    </source>
</evidence>
<protein>
    <submittedName>
        <fullName evidence="1">Uncharacterized protein</fullName>
    </submittedName>
</protein>
<organism evidence="1 2">
    <name type="scientific">Pseudomonas vranovensis</name>
    <dbReference type="NCBI Taxonomy" id="321661"/>
    <lineage>
        <taxon>Bacteria</taxon>
        <taxon>Pseudomonadati</taxon>
        <taxon>Pseudomonadota</taxon>
        <taxon>Gammaproteobacteria</taxon>
        <taxon>Pseudomonadales</taxon>
        <taxon>Pseudomonadaceae</taxon>
        <taxon>Pseudomonas</taxon>
    </lineage>
</organism>
<evidence type="ECO:0000313" key="1">
    <source>
        <dbReference type="EMBL" id="ROL76016.1"/>
    </source>
</evidence>
<comment type="caution">
    <text evidence="1">The sequence shown here is derived from an EMBL/GenBank/DDBJ whole genome shotgun (WGS) entry which is preliminary data.</text>
</comment>
<keyword evidence="2" id="KW-1185">Reference proteome</keyword>
<dbReference type="AlphaFoldDB" id="A0A423DV97"/>
<dbReference type="RefSeq" id="WP_123565300.1">
    <property type="nucleotide sequence ID" value="NZ_MOAM01000013.1"/>
</dbReference>
<dbReference type="EMBL" id="MOAM01000013">
    <property type="protein sequence ID" value="ROL76016.1"/>
    <property type="molecule type" value="Genomic_DNA"/>
</dbReference>
<name>A0A423DV97_9PSED</name>
<reference evidence="1 2" key="1">
    <citation type="submission" date="2016-10" db="EMBL/GenBank/DDBJ databases">
        <title>Comparative genome analysis of multiple Pseudomonas spp. focuses on biocontrol and plant growth promoting traits.</title>
        <authorList>
            <person name="Tao X.-Y."/>
            <person name="Taylor C.G."/>
        </authorList>
    </citation>
    <scope>NUCLEOTIDE SEQUENCE [LARGE SCALE GENOMIC DNA]</scope>
    <source>
        <strain evidence="1 2">15D11</strain>
    </source>
</reference>
<dbReference type="Proteomes" id="UP000285286">
    <property type="component" value="Unassembled WGS sequence"/>
</dbReference>
<sequence length="255" mass="28077">MLQSDQLDFISSLELPARKPVIATRAAFAAAPTLPGVSFDENTDNGVVVGESAIGLTDSLSEQNSIDVMNCISLMQQGADKKFDKETQRKQWYEFYTKGLATLGWNTTNNASQLYTPRASEFSMDQIALEIIGAVSGGGAFRSIAEKTLNGLQKDQGALNLLENNSASESFGTFQILPCLESSKGQVAMVLNCLEFKKQVRTKRVLFFKFKKTNVTIYRAASQVQLNTNLYARIRNSVEDKLAGGAENFLEQFEI</sequence>